<dbReference type="PANTHER" id="PTHR33258">
    <property type="entry name" value="TRANSPOSASE INSL FOR INSERTION SEQUENCE ELEMENT IS186A-RELATED"/>
    <property type="match status" value="1"/>
</dbReference>
<gene>
    <name evidence="6" type="ORF">N47_G38560</name>
</gene>
<proteinExistence type="inferred from homology"/>
<name>E1YD88_9BACT</name>
<organism evidence="6">
    <name type="scientific">uncultured Desulfobacterium sp</name>
    <dbReference type="NCBI Taxonomy" id="201089"/>
    <lineage>
        <taxon>Bacteria</taxon>
        <taxon>Pseudomonadati</taxon>
        <taxon>Thermodesulfobacteriota</taxon>
        <taxon>Desulfobacteria</taxon>
        <taxon>Desulfobacterales</taxon>
        <taxon>Desulfobacteriaceae</taxon>
        <taxon>Desulfobacterium</taxon>
        <taxon>environmental samples</taxon>
    </lineage>
</organism>
<evidence type="ECO:0000256" key="3">
    <source>
        <dbReference type="ARBA" id="ARBA00023125"/>
    </source>
</evidence>
<dbReference type="InterPro" id="IPR002559">
    <property type="entry name" value="Transposase_11"/>
</dbReference>
<feature type="domain" description="Transposase IS4-like" evidence="5">
    <location>
        <begin position="115"/>
        <end position="335"/>
    </location>
</feature>
<dbReference type="GO" id="GO:0004803">
    <property type="term" value="F:transposase activity"/>
    <property type="evidence" value="ECO:0007669"/>
    <property type="project" value="InterPro"/>
</dbReference>
<keyword evidence="4" id="KW-0233">DNA recombination</keyword>
<evidence type="ECO:0000313" key="6">
    <source>
        <dbReference type="EMBL" id="CBX28532.1"/>
    </source>
</evidence>
<dbReference type="AlphaFoldDB" id="E1YD88"/>
<evidence type="ECO:0000256" key="2">
    <source>
        <dbReference type="ARBA" id="ARBA00022578"/>
    </source>
</evidence>
<comment type="similarity">
    <text evidence="1">Belongs to the transposase 11 family.</text>
</comment>
<dbReference type="EMBL" id="FR695868">
    <property type="protein sequence ID" value="CBX28532.1"/>
    <property type="molecule type" value="Genomic_DNA"/>
</dbReference>
<evidence type="ECO:0000256" key="4">
    <source>
        <dbReference type="ARBA" id="ARBA00023172"/>
    </source>
</evidence>
<sequence length="430" mass="49386">MPKLIATIENTIDSEDFQKRHKESSKDFIRNTALSFKNLIAFFANLNKGSYETELKAFYKTINNQEVANPEVTKGAVSKARKKLKPSAFIELNEKTVQEYEQQAPLKTWYGMRPVGVDGSTVTVPDETEIKEHFGVWEGRHGDPCPKARISQMFDVLNHITLDAIIKPKSQGERELAADHFLKLMPSDLVLLDRGYPAAWLFSLILSLDANFCARVKISQWKVIKKFFRSGKMETIVKLPMSYSSIRNCREMGLDIEPIKIRLIRIGLPSGETEILATSLLDQEKFAYDVFAELYHLRWPVEEDYKIMKCRIQVENFSGKTVRSVYQDFHAKVFSKNLTMMIANSVEPLVEKNTASRKYKYQVNFTQALSAIKNVIVLLILRPSDKIHSIIEDLQALILKCVDAIRPGRSNKRIFKKRNKKFNPAYRQPA</sequence>
<dbReference type="Pfam" id="PF01609">
    <property type="entry name" value="DDE_Tnp_1"/>
    <property type="match status" value="1"/>
</dbReference>
<dbReference type="GO" id="GO:0003677">
    <property type="term" value="F:DNA binding"/>
    <property type="evidence" value="ECO:0007669"/>
    <property type="project" value="UniProtKB-KW"/>
</dbReference>
<dbReference type="InterPro" id="IPR012337">
    <property type="entry name" value="RNaseH-like_sf"/>
</dbReference>
<dbReference type="SUPFAM" id="SSF53098">
    <property type="entry name" value="Ribonuclease H-like"/>
    <property type="match status" value="1"/>
</dbReference>
<accession>E1YD88</accession>
<reference evidence="6" key="1">
    <citation type="journal article" date="2011" name="Environ. Microbiol.">
        <title>Genomic insights into the metabolic potential of the polycyclic aromatic hydrocarbon degrading sulfate-reducing Deltaproteobacterium N47.</title>
        <authorList>
            <person name="Bergmann F."/>
            <person name="Selesi D."/>
            <person name="Weinmaier T."/>
            <person name="Tischler P."/>
            <person name="Rattei T."/>
            <person name="Meckenstock R.U."/>
        </authorList>
    </citation>
    <scope>NUCLEOTIDE SEQUENCE</scope>
</reference>
<dbReference type="GO" id="GO:0006313">
    <property type="term" value="P:DNA transposition"/>
    <property type="evidence" value="ECO:0007669"/>
    <property type="project" value="InterPro"/>
</dbReference>
<protein>
    <recommendedName>
        <fullName evidence="5">Transposase IS4-like domain-containing protein</fullName>
    </recommendedName>
</protein>
<keyword evidence="3" id="KW-0238">DNA-binding</keyword>
<dbReference type="PANTHER" id="PTHR33258:SF1">
    <property type="entry name" value="TRANSPOSASE INSL FOR INSERTION SEQUENCE ELEMENT IS186A-RELATED"/>
    <property type="match status" value="1"/>
</dbReference>
<dbReference type="InterPro" id="IPR047952">
    <property type="entry name" value="Transpos_IS4"/>
</dbReference>
<keyword evidence="2" id="KW-0815">Transposition</keyword>
<evidence type="ECO:0000259" key="5">
    <source>
        <dbReference type="Pfam" id="PF01609"/>
    </source>
</evidence>
<evidence type="ECO:0000256" key="1">
    <source>
        <dbReference type="ARBA" id="ARBA00010075"/>
    </source>
</evidence>
<dbReference type="NCBIfam" id="NF033592">
    <property type="entry name" value="transpos_IS4_1"/>
    <property type="match status" value="1"/>
</dbReference>